<dbReference type="STRING" id="313595.P700755_000920"/>
<dbReference type="Proteomes" id="UP000008514">
    <property type="component" value="Chromosome"/>
</dbReference>
<dbReference type="OrthoDB" id="1450858at2"/>
<dbReference type="KEGG" id="ptq:P700755_000920"/>
<organism evidence="1 2">
    <name type="scientific">Psychroflexus torquis (strain ATCC 700755 / CIP 106069 / ACAM 623)</name>
    <dbReference type="NCBI Taxonomy" id="313595"/>
    <lineage>
        <taxon>Bacteria</taxon>
        <taxon>Pseudomonadati</taxon>
        <taxon>Bacteroidota</taxon>
        <taxon>Flavobacteriia</taxon>
        <taxon>Flavobacteriales</taxon>
        <taxon>Flavobacteriaceae</taxon>
        <taxon>Psychroflexus</taxon>
    </lineage>
</organism>
<dbReference type="RefSeq" id="WP_015023509.1">
    <property type="nucleotide sequence ID" value="NC_018721.1"/>
</dbReference>
<sequence length="88" mass="10600">MLYKILLSCVYISEMNPEKAKPERYVYHVTYQYNRTSILRKGLRGSGNHPNLNEAIFAYNRLIPHMNWFPYVLNSWDWTARNIYNLEV</sequence>
<proteinExistence type="predicted"/>
<dbReference type="HOGENOM" id="CLU_2466749_0_0_10"/>
<protein>
    <submittedName>
        <fullName evidence="1">Uncharacterized protein</fullName>
    </submittedName>
</protein>
<reference evidence="1" key="1">
    <citation type="submission" date="2006-03" db="EMBL/GenBank/DDBJ databases">
        <authorList>
            <person name="Bowman J."/>
            <person name="Ferriera S."/>
            <person name="Johnson J."/>
            <person name="Kravitz S."/>
            <person name="Halpern A."/>
            <person name="Remington K."/>
            <person name="Beeson K."/>
            <person name="Tran B."/>
            <person name="Rogers Y.-H."/>
            <person name="Friedman R."/>
            <person name="Venter J.C."/>
        </authorList>
    </citation>
    <scope>NUCLEOTIDE SEQUENCE [LARGE SCALE GENOMIC DNA]</scope>
    <source>
        <strain evidence="1">ATCC 700755</strain>
    </source>
</reference>
<gene>
    <name evidence="1" type="ordered locus">P700755_000920</name>
</gene>
<dbReference type="AlphaFoldDB" id="K4IFP0"/>
<name>K4IFP0_PSYTT</name>
<accession>K4IFP0</accession>
<dbReference type="EMBL" id="CP003879">
    <property type="protein sequence ID" value="AFU67896.1"/>
    <property type="molecule type" value="Genomic_DNA"/>
</dbReference>
<evidence type="ECO:0000313" key="2">
    <source>
        <dbReference type="Proteomes" id="UP000008514"/>
    </source>
</evidence>
<evidence type="ECO:0000313" key="1">
    <source>
        <dbReference type="EMBL" id="AFU67896.1"/>
    </source>
</evidence>
<keyword evidence="2" id="KW-1185">Reference proteome</keyword>
<reference evidence="1" key="2">
    <citation type="submission" date="2012-09" db="EMBL/GenBank/DDBJ databases">
        <title>The complete sequence of Psychroflexus torquis an extreme psychrophile from sea-ice that is stimulated by light.</title>
        <authorList>
            <person name="Feng S."/>
            <person name="Powell S.M."/>
            <person name="Bowman J.P."/>
        </authorList>
    </citation>
    <scope>NUCLEOTIDE SEQUENCE [LARGE SCALE GENOMIC DNA]</scope>
    <source>
        <strain evidence="1">ATCC 700755</strain>
    </source>
</reference>